<dbReference type="Proteomes" id="UP000031668">
    <property type="component" value="Unassembled WGS sequence"/>
</dbReference>
<protein>
    <submittedName>
        <fullName evidence="6">Epididymal secretory protein E1</fullName>
    </submittedName>
</protein>
<proteinExistence type="inferred from homology"/>
<reference evidence="6 7" key="1">
    <citation type="journal article" date="2014" name="Genome Biol. Evol.">
        <title>The genome of the myxosporean Thelohanellus kitauei shows adaptations to nutrient acquisition within its fish host.</title>
        <authorList>
            <person name="Yang Y."/>
            <person name="Xiong J."/>
            <person name="Zhou Z."/>
            <person name="Huo F."/>
            <person name="Miao W."/>
            <person name="Ran C."/>
            <person name="Liu Y."/>
            <person name="Zhang J."/>
            <person name="Feng J."/>
            <person name="Wang M."/>
            <person name="Wang M."/>
            <person name="Wang L."/>
            <person name="Yao B."/>
        </authorList>
    </citation>
    <scope>NUCLEOTIDE SEQUENCE [LARGE SCALE GENOMIC DNA]</scope>
    <source>
        <strain evidence="6">Wuqing</strain>
    </source>
</reference>
<evidence type="ECO:0000313" key="6">
    <source>
        <dbReference type="EMBL" id="KII75053.1"/>
    </source>
</evidence>
<evidence type="ECO:0000256" key="1">
    <source>
        <dbReference type="ARBA" id="ARBA00004613"/>
    </source>
</evidence>
<organism evidence="6 7">
    <name type="scientific">Thelohanellus kitauei</name>
    <name type="common">Myxosporean</name>
    <dbReference type="NCBI Taxonomy" id="669202"/>
    <lineage>
        <taxon>Eukaryota</taxon>
        <taxon>Metazoa</taxon>
        <taxon>Cnidaria</taxon>
        <taxon>Myxozoa</taxon>
        <taxon>Myxosporea</taxon>
        <taxon>Bivalvulida</taxon>
        <taxon>Platysporina</taxon>
        <taxon>Myxobolidae</taxon>
        <taxon>Thelohanellus</taxon>
    </lineage>
</organism>
<dbReference type="OrthoDB" id="4937502at2759"/>
<dbReference type="SMART" id="SM00737">
    <property type="entry name" value="ML"/>
    <property type="match status" value="1"/>
</dbReference>
<dbReference type="Pfam" id="PF02221">
    <property type="entry name" value="E1_DerP2_DerF2"/>
    <property type="match status" value="1"/>
</dbReference>
<keyword evidence="4" id="KW-0732">Signal</keyword>
<evidence type="ECO:0000256" key="4">
    <source>
        <dbReference type="SAM" id="SignalP"/>
    </source>
</evidence>
<feature type="domain" description="MD-2-related lipid-recognition" evidence="5">
    <location>
        <begin position="18"/>
        <end position="142"/>
    </location>
</feature>
<dbReference type="GO" id="GO:0005576">
    <property type="term" value="C:extracellular region"/>
    <property type="evidence" value="ECO:0007669"/>
    <property type="project" value="UniProtKB-SubCell"/>
</dbReference>
<dbReference type="EMBL" id="JWZT01000047">
    <property type="protein sequence ID" value="KII75053.1"/>
    <property type="molecule type" value="Genomic_DNA"/>
</dbReference>
<feature type="chain" id="PRO_5002151577" evidence="4">
    <location>
        <begin position="17"/>
        <end position="146"/>
    </location>
</feature>
<dbReference type="AlphaFoldDB" id="A0A0C2JZF2"/>
<gene>
    <name evidence="6" type="ORF">RF11_16319</name>
</gene>
<dbReference type="Gene3D" id="2.60.40.770">
    <property type="match status" value="1"/>
</dbReference>
<dbReference type="SUPFAM" id="SSF81296">
    <property type="entry name" value="E set domains"/>
    <property type="match status" value="1"/>
</dbReference>
<evidence type="ECO:0000313" key="7">
    <source>
        <dbReference type="Proteomes" id="UP000031668"/>
    </source>
</evidence>
<sequence length="146" mass="16263">MLALLISACLFLHCSSLIKKCPNTVTHGTLILFKIDGCKMNKCVFHSGHHMTGSVRFIPHTKSDKLLATMSAKIGQHHFIMPDFKGNGCRASGVNCTIVPNEPYVYRFSAIIPYVVMATKTMIRFTLSNDNNAYLVCVEVPVEFRP</sequence>
<evidence type="ECO:0000256" key="2">
    <source>
        <dbReference type="ARBA" id="ARBA00006370"/>
    </source>
</evidence>
<dbReference type="FunFam" id="2.60.40.770:FF:000001">
    <property type="entry name" value="NPC intracellular cholesterol transporter 2"/>
    <property type="match status" value="1"/>
</dbReference>
<dbReference type="InterPro" id="IPR014756">
    <property type="entry name" value="Ig_E-set"/>
</dbReference>
<comment type="caution">
    <text evidence="6">The sequence shown here is derived from an EMBL/GenBank/DDBJ whole genome shotgun (WGS) entry which is preliminary data.</text>
</comment>
<accession>A0A0C2JZF2</accession>
<keyword evidence="3" id="KW-0964">Secreted</keyword>
<evidence type="ECO:0000256" key="3">
    <source>
        <dbReference type="ARBA" id="ARBA00022525"/>
    </source>
</evidence>
<feature type="signal peptide" evidence="4">
    <location>
        <begin position="1"/>
        <end position="16"/>
    </location>
</feature>
<comment type="subcellular location">
    <subcellularLocation>
        <location evidence="1">Secreted</location>
    </subcellularLocation>
</comment>
<dbReference type="InterPro" id="IPR003172">
    <property type="entry name" value="ML_dom"/>
</dbReference>
<evidence type="ECO:0000259" key="5">
    <source>
        <dbReference type="SMART" id="SM00737"/>
    </source>
</evidence>
<keyword evidence="7" id="KW-1185">Reference proteome</keyword>
<name>A0A0C2JZF2_THEKT</name>
<comment type="similarity">
    <text evidence="2">Belongs to the NPC2 family.</text>
</comment>